<evidence type="ECO:0000259" key="5">
    <source>
        <dbReference type="SMART" id="SM00415"/>
    </source>
</evidence>
<comment type="similarity">
    <text evidence="4">Belongs to the HSF family.</text>
</comment>
<dbReference type="FunFam" id="1.10.10.10:FF:000286">
    <property type="entry name" value="Heat shock transcription factor"/>
    <property type="match status" value="1"/>
</dbReference>
<gene>
    <name evidence="7" type="primary">Aste57867_25014</name>
    <name evidence="6" type="ORF">As57867_024936</name>
    <name evidence="7" type="ORF">ASTE57867_25014</name>
</gene>
<dbReference type="Proteomes" id="UP000332933">
    <property type="component" value="Unassembled WGS sequence"/>
</dbReference>
<dbReference type="GO" id="GO:0043565">
    <property type="term" value="F:sequence-specific DNA binding"/>
    <property type="evidence" value="ECO:0007669"/>
    <property type="project" value="InterPro"/>
</dbReference>
<evidence type="ECO:0000313" key="8">
    <source>
        <dbReference type="Proteomes" id="UP000332933"/>
    </source>
</evidence>
<dbReference type="GO" id="GO:0005634">
    <property type="term" value="C:nucleus"/>
    <property type="evidence" value="ECO:0007669"/>
    <property type="project" value="UniProtKB-SubCell"/>
</dbReference>
<dbReference type="InterPro" id="IPR036390">
    <property type="entry name" value="WH_DNA-bd_sf"/>
</dbReference>
<feature type="domain" description="HSF-type DNA-binding" evidence="5">
    <location>
        <begin position="44"/>
        <end position="139"/>
    </location>
</feature>
<dbReference type="Gene3D" id="1.10.10.10">
    <property type="entry name" value="Winged helix-like DNA-binding domain superfamily/Winged helix DNA-binding domain"/>
    <property type="match status" value="1"/>
</dbReference>
<dbReference type="EMBL" id="VJMH01007480">
    <property type="protein sequence ID" value="KAF0682879.1"/>
    <property type="molecule type" value="Genomic_DNA"/>
</dbReference>
<evidence type="ECO:0000256" key="4">
    <source>
        <dbReference type="RuleBase" id="RU004020"/>
    </source>
</evidence>
<dbReference type="EMBL" id="CAADRA010007506">
    <property type="protein sequence ID" value="VFU01645.1"/>
    <property type="molecule type" value="Genomic_DNA"/>
</dbReference>
<reference evidence="7 8" key="1">
    <citation type="submission" date="2019-03" db="EMBL/GenBank/DDBJ databases">
        <authorList>
            <person name="Gaulin E."/>
            <person name="Dumas B."/>
        </authorList>
    </citation>
    <scope>NUCLEOTIDE SEQUENCE [LARGE SCALE GENOMIC DNA]</scope>
    <source>
        <strain evidence="7">CBS 568.67</strain>
    </source>
</reference>
<keyword evidence="8" id="KW-1185">Reference proteome</keyword>
<keyword evidence="2" id="KW-0238">DNA-binding</keyword>
<evidence type="ECO:0000256" key="2">
    <source>
        <dbReference type="ARBA" id="ARBA00023125"/>
    </source>
</evidence>
<dbReference type="Pfam" id="PF00447">
    <property type="entry name" value="HSF_DNA-bind"/>
    <property type="match status" value="1"/>
</dbReference>
<dbReference type="InterPro" id="IPR000232">
    <property type="entry name" value="HSF_DNA-bd"/>
</dbReference>
<evidence type="ECO:0000256" key="3">
    <source>
        <dbReference type="ARBA" id="ARBA00023242"/>
    </source>
</evidence>
<reference evidence="6" key="2">
    <citation type="submission" date="2019-06" db="EMBL/GenBank/DDBJ databases">
        <title>Genomics analysis of Aphanomyces spp. identifies a new class of oomycete effector associated with host adaptation.</title>
        <authorList>
            <person name="Gaulin E."/>
        </authorList>
    </citation>
    <scope>NUCLEOTIDE SEQUENCE</scope>
    <source>
        <strain evidence="6">CBS 578.67</strain>
    </source>
</reference>
<dbReference type="PANTHER" id="PTHR10015">
    <property type="entry name" value="HEAT SHOCK TRANSCRIPTION FACTOR"/>
    <property type="match status" value="1"/>
</dbReference>
<dbReference type="AlphaFoldDB" id="A0A485LRZ8"/>
<name>A0A485LRZ8_9STRA</name>
<dbReference type="SMART" id="SM00415">
    <property type="entry name" value="HSF"/>
    <property type="match status" value="1"/>
</dbReference>
<dbReference type="OrthoDB" id="99239at2759"/>
<evidence type="ECO:0000256" key="1">
    <source>
        <dbReference type="ARBA" id="ARBA00004123"/>
    </source>
</evidence>
<organism evidence="7 8">
    <name type="scientific">Aphanomyces stellatus</name>
    <dbReference type="NCBI Taxonomy" id="120398"/>
    <lineage>
        <taxon>Eukaryota</taxon>
        <taxon>Sar</taxon>
        <taxon>Stramenopiles</taxon>
        <taxon>Oomycota</taxon>
        <taxon>Saprolegniomycetes</taxon>
        <taxon>Saprolegniales</taxon>
        <taxon>Verrucalvaceae</taxon>
        <taxon>Aphanomyces</taxon>
    </lineage>
</organism>
<evidence type="ECO:0000313" key="6">
    <source>
        <dbReference type="EMBL" id="KAF0682879.1"/>
    </source>
</evidence>
<proteinExistence type="inferred from homology"/>
<protein>
    <submittedName>
        <fullName evidence="7">Aste57867_25014 protein</fullName>
    </submittedName>
</protein>
<accession>A0A485LRZ8</accession>
<dbReference type="GO" id="GO:0003700">
    <property type="term" value="F:DNA-binding transcription factor activity"/>
    <property type="evidence" value="ECO:0007669"/>
    <property type="project" value="InterPro"/>
</dbReference>
<dbReference type="SUPFAM" id="SSF46785">
    <property type="entry name" value="Winged helix' DNA-binding domain"/>
    <property type="match status" value="1"/>
</dbReference>
<evidence type="ECO:0000313" key="7">
    <source>
        <dbReference type="EMBL" id="VFU01645.1"/>
    </source>
</evidence>
<keyword evidence="3" id="KW-0539">Nucleus</keyword>
<comment type="subcellular location">
    <subcellularLocation>
        <location evidence="1">Nucleus</location>
    </subcellularLocation>
</comment>
<sequence>MLRARVPPVCVLNTRAQFCHSFNSSIDTTMTMVDDHNKRKRMTGIPKFLRSLYRMLESEDPSVIGWSHDGTAIQILSERRLESEILRKYFNHEKASSFQRQLNNFGFRKWTKTQSHVCTFSHPCFLRQHPELLVQVLRKSPRSMGKLDDQHHAADLPSPTTVCCETTTANPNQENQQTHCNPGGPLPSTGFFTFDEPKIESIQHCTILPPKSSYAPSSSTADLWDVFQLDDAAWDFTPQYPFSASQPAMLMVHVPQDDKTWDPAQDYDMSFFLDGGDYATAS</sequence>
<dbReference type="InterPro" id="IPR036388">
    <property type="entry name" value="WH-like_DNA-bd_sf"/>
</dbReference>
<dbReference type="PANTHER" id="PTHR10015:SF427">
    <property type="entry name" value="HEAT SHOCK FACTOR PROTEIN"/>
    <property type="match status" value="1"/>
</dbReference>